<sequence length="158" mass="17217">MTVVVLAIARASVLEAPVPVLQGPWRCTSSQIPCLIRCIIISTIMLVKERMISIVTMHSSMLRGLFLDLAPLAISLPRQKGIAAFFAQTSQEITGLLKGRERGLQDTSSGNCEDHNSHLCYHSAEFAATQSRGTKCTSGHIALPRHSAKGETIVKKEY</sequence>
<evidence type="ECO:0000313" key="1">
    <source>
        <dbReference type="EMBL" id="KAG5581965.1"/>
    </source>
</evidence>
<comment type="caution">
    <text evidence="1">The sequence shown here is derived from an EMBL/GenBank/DDBJ whole genome shotgun (WGS) entry which is preliminary data.</text>
</comment>
<name>A0A9J5X3H0_SOLCO</name>
<dbReference type="Proteomes" id="UP000824120">
    <property type="component" value="Chromosome 10"/>
</dbReference>
<organism evidence="1 2">
    <name type="scientific">Solanum commersonii</name>
    <name type="common">Commerson's wild potato</name>
    <name type="synonym">Commerson's nightshade</name>
    <dbReference type="NCBI Taxonomy" id="4109"/>
    <lineage>
        <taxon>Eukaryota</taxon>
        <taxon>Viridiplantae</taxon>
        <taxon>Streptophyta</taxon>
        <taxon>Embryophyta</taxon>
        <taxon>Tracheophyta</taxon>
        <taxon>Spermatophyta</taxon>
        <taxon>Magnoliopsida</taxon>
        <taxon>eudicotyledons</taxon>
        <taxon>Gunneridae</taxon>
        <taxon>Pentapetalae</taxon>
        <taxon>asterids</taxon>
        <taxon>lamiids</taxon>
        <taxon>Solanales</taxon>
        <taxon>Solanaceae</taxon>
        <taxon>Solanoideae</taxon>
        <taxon>Solaneae</taxon>
        <taxon>Solanum</taxon>
    </lineage>
</organism>
<gene>
    <name evidence="1" type="ORF">H5410_052592</name>
</gene>
<keyword evidence="2" id="KW-1185">Reference proteome</keyword>
<evidence type="ECO:0000313" key="2">
    <source>
        <dbReference type="Proteomes" id="UP000824120"/>
    </source>
</evidence>
<accession>A0A9J5X3H0</accession>
<protein>
    <submittedName>
        <fullName evidence="1">Uncharacterized protein</fullName>
    </submittedName>
</protein>
<reference evidence="1 2" key="1">
    <citation type="submission" date="2020-09" db="EMBL/GenBank/DDBJ databases">
        <title>De no assembly of potato wild relative species, Solanum commersonii.</title>
        <authorList>
            <person name="Cho K."/>
        </authorList>
    </citation>
    <scope>NUCLEOTIDE SEQUENCE [LARGE SCALE GENOMIC DNA]</scope>
    <source>
        <strain evidence="1">LZ3.2</strain>
        <tissue evidence="1">Leaf</tissue>
    </source>
</reference>
<dbReference type="EMBL" id="JACXVP010000010">
    <property type="protein sequence ID" value="KAG5581965.1"/>
    <property type="molecule type" value="Genomic_DNA"/>
</dbReference>
<dbReference type="AlphaFoldDB" id="A0A9J5X3H0"/>
<proteinExistence type="predicted"/>